<dbReference type="SUPFAM" id="SSF51971">
    <property type="entry name" value="Nucleotide-binding domain"/>
    <property type="match status" value="1"/>
</dbReference>
<dbReference type="PANTHER" id="PTHR48105">
    <property type="entry name" value="THIOREDOXIN REDUCTASE 1-RELATED-RELATED"/>
    <property type="match status" value="1"/>
</dbReference>
<evidence type="ECO:0000256" key="1">
    <source>
        <dbReference type="ARBA" id="ARBA00009333"/>
    </source>
</evidence>
<dbReference type="InterPro" id="IPR050097">
    <property type="entry name" value="Ferredoxin-NADP_redctase_2"/>
</dbReference>
<proteinExistence type="inferred from homology"/>
<reference evidence="4 5" key="1">
    <citation type="journal article" date="2020" name="Nat. Food">
        <title>A phased Vanilla planifolia genome enables genetic improvement of flavour and production.</title>
        <authorList>
            <person name="Hasing T."/>
            <person name="Tang H."/>
            <person name="Brym M."/>
            <person name="Khazi F."/>
            <person name="Huang T."/>
            <person name="Chambers A.H."/>
        </authorList>
    </citation>
    <scope>NUCLEOTIDE SEQUENCE [LARGE SCALE GENOMIC DNA]</scope>
    <source>
        <tissue evidence="4">Leaf</tissue>
    </source>
</reference>
<organism evidence="4 5">
    <name type="scientific">Vanilla planifolia</name>
    <name type="common">Vanilla</name>
    <dbReference type="NCBI Taxonomy" id="51239"/>
    <lineage>
        <taxon>Eukaryota</taxon>
        <taxon>Viridiplantae</taxon>
        <taxon>Streptophyta</taxon>
        <taxon>Embryophyta</taxon>
        <taxon>Tracheophyta</taxon>
        <taxon>Spermatophyta</taxon>
        <taxon>Magnoliopsida</taxon>
        <taxon>Liliopsida</taxon>
        <taxon>Asparagales</taxon>
        <taxon>Orchidaceae</taxon>
        <taxon>Vanilloideae</taxon>
        <taxon>Vanilleae</taxon>
        <taxon>Vanilla</taxon>
    </lineage>
</organism>
<comment type="similarity">
    <text evidence="1">Belongs to the class-II pyridine nucleotide-disulfide oxidoreductase family.</text>
</comment>
<accession>A0A835QRT1</accession>
<keyword evidence="3" id="KW-0560">Oxidoreductase</keyword>
<protein>
    <submittedName>
        <fullName evidence="4">Uncharacterized protein</fullName>
    </submittedName>
</protein>
<dbReference type="InterPro" id="IPR036188">
    <property type="entry name" value="FAD/NAD-bd_sf"/>
</dbReference>
<name>A0A835QRT1_VANPL</name>
<comment type="caution">
    <text evidence="4">The sequence shown here is derived from an EMBL/GenBank/DDBJ whole genome shotgun (WGS) entry which is preliminary data.</text>
</comment>
<dbReference type="GO" id="GO:0097237">
    <property type="term" value="P:cellular response to toxic substance"/>
    <property type="evidence" value="ECO:0007669"/>
    <property type="project" value="UniProtKB-ARBA"/>
</dbReference>
<dbReference type="GO" id="GO:0016491">
    <property type="term" value="F:oxidoreductase activity"/>
    <property type="evidence" value="ECO:0007669"/>
    <property type="project" value="UniProtKB-KW"/>
</dbReference>
<dbReference type="AlphaFoldDB" id="A0A835QRT1"/>
<dbReference type="EMBL" id="JADCNL010000007">
    <property type="protein sequence ID" value="KAG0473687.1"/>
    <property type="molecule type" value="Genomic_DNA"/>
</dbReference>
<keyword evidence="5" id="KW-1185">Reference proteome</keyword>
<dbReference type="Gene3D" id="3.50.50.60">
    <property type="entry name" value="FAD/NAD(P)-binding domain"/>
    <property type="match status" value="2"/>
</dbReference>
<dbReference type="Proteomes" id="UP000636800">
    <property type="component" value="Chromosome 7"/>
</dbReference>
<evidence type="ECO:0000313" key="4">
    <source>
        <dbReference type="EMBL" id="KAG0473687.1"/>
    </source>
</evidence>
<dbReference type="OrthoDB" id="407298at2759"/>
<evidence type="ECO:0000256" key="2">
    <source>
        <dbReference type="ARBA" id="ARBA00022630"/>
    </source>
</evidence>
<keyword evidence="2" id="KW-0285">Flavoprotein</keyword>
<evidence type="ECO:0000313" key="5">
    <source>
        <dbReference type="Proteomes" id="UP000636800"/>
    </source>
</evidence>
<dbReference type="PRINTS" id="PR00469">
    <property type="entry name" value="PNDRDTASEII"/>
</dbReference>
<gene>
    <name evidence="4" type="ORF">HPP92_015544</name>
</gene>
<evidence type="ECO:0000256" key="3">
    <source>
        <dbReference type="ARBA" id="ARBA00023002"/>
    </source>
</evidence>
<sequence>MNFAPKIFSLFRKASTFLCRLISLIVLRNERHLKTLRTRLCIIKRARAHTAAIYAARAELKPVLFEGGWQNIAAGGQLNHHHRRRRYAFGTEILSETVESGFSRRPFRVTSSSTVVYADSVTSSLPELLRAVLPFPGADQFWNRGISRALFVTGCLIFRNRPIAVVGGGDSAMEASFLTKYGSGVYRAPRDKFRASKIMQARTLNNPRSVVWNSNVVEAYRKGRRRNWRVKLKNVGNRRIINLLFLGYSFAIGQEPANRSSLEGSWLDSRWLCGYKTRNLRRDGREFCSWRCADDNRQANITVPDQG</sequence>